<name>A0A0H5Q5T4_9ZZZZ</name>
<sequence>MARVAGVGKINILYALEQGILASWGVWTLPSTPANAAAWNATIASLNTALATPLQTLATKTLAKDEYITGISGYYYAGAGDATYEASQTASYIGAPAAARVYPMQVALVGTLRTGEPGAASRGRVYIPVAFWGTTLAAGGQVNATDLASYCSDLGAVLDVINDAVNLVVSSVAQSKATPVTQLTIDSRFDIQRRRADKQRPLYRSSQTIT</sequence>
<organism evidence="1">
    <name type="scientific">uncultured prokaryote</name>
    <dbReference type="NCBI Taxonomy" id="198431"/>
    <lineage>
        <taxon>unclassified sequences</taxon>
        <taxon>environmental samples</taxon>
    </lineage>
</organism>
<reference evidence="1" key="2">
    <citation type="submission" date="2015-07" db="EMBL/GenBank/DDBJ databases">
        <title>Plasmids, circular viruses and viroids from rat gut.</title>
        <authorList>
            <person name="Jorgensen T.J."/>
            <person name="Hansen M.A."/>
            <person name="Xu Z."/>
            <person name="Tabak M.A."/>
            <person name="Sorensen S.J."/>
            <person name="Hansen L.H."/>
        </authorList>
    </citation>
    <scope>NUCLEOTIDE SEQUENCE</scope>
    <source>
        <strain evidence="1">RGFK1521</strain>
    </source>
</reference>
<protein>
    <submittedName>
        <fullName evidence="1">Uncharacterized protein</fullName>
    </submittedName>
</protein>
<proteinExistence type="predicted"/>
<reference evidence="1" key="1">
    <citation type="submission" date="2015-06" db="EMBL/GenBank/DDBJ databases">
        <authorList>
            <person name="Joergensen T."/>
        </authorList>
    </citation>
    <scope>NUCLEOTIDE SEQUENCE</scope>
    <source>
        <strain evidence="1">RGFK1521</strain>
    </source>
</reference>
<dbReference type="AlphaFoldDB" id="A0A0H5Q5T4"/>
<accession>A0A0H5Q5T4</accession>
<dbReference type="EMBL" id="LN854056">
    <property type="protein sequence ID" value="CRY97386.1"/>
    <property type="molecule type" value="Genomic_DNA"/>
</dbReference>
<evidence type="ECO:0000313" key="1">
    <source>
        <dbReference type="EMBL" id="CRY97386.1"/>
    </source>
</evidence>